<gene>
    <name evidence="2" type="ORF">HGH91_01865</name>
</gene>
<proteinExistence type="predicted"/>
<name>A0A847S6F1_9BACT</name>
<keyword evidence="3" id="KW-1185">Reference proteome</keyword>
<keyword evidence="1" id="KW-0472">Membrane</keyword>
<evidence type="ECO:0000313" key="2">
    <source>
        <dbReference type="EMBL" id="NLR77351.1"/>
    </source>
</evidence>
<dbReference type="PANTHER" id="PTHR37305">
    <property type="entry name" value="INTEGRAL MEMBRANE PROTEIN-RELATED"/>
    <property type="match status" value="1"/>
</dbReference>
<feature type="transmembrane region" description="Helical" evidence="1">
    <location>
        <begin position="63"/>
        <end position="85"/>
    </location>
</feature>
<feature type="transmembrane region" description="Helical" evidence="1">
    <location>
        <begin position="151"/>
        <end position="175"/>
    </location>
</feature>
<comment type="caution">
    <text evidence="2">The sequence shown here is derived from an EMBL/GenBank/DDBJ whole genome shotgun (WGS) entry which is preliminary data.</text>
</comment>
<dbReference type="PANTHER" id="PTHR37305:SF1">
    <property type="entry name" value="MEMBRANE PROTEIN"/>
    <property type="match status" value="1"/>
</dbReference>
<dbReference type="Pfam" id="PF12730">
    <property type="entry name" value="ABC2_membrane_4"/>
    <property type="match status" value="1"/>
</dbReference>
<keyword evidence="1" id="KW-1133">Transmembrane helix</keyword>
<evidence type="ECO:0000313" key="3">
    <source>
        <dbReference type="Proteomes" id="UP000552864"/>
    </source>
</evidence>
<organism evidence="2 3">
    <name type="scientific">Chitinophaga eiseniae</name>
    <dbReference type="NCBI Taxonomy" id="634771"/>
    <lineage>
        <taxon>Bacteria</taxon>
        <taxon>Pseudomonadati</taxon>
        <taxon>Bacteroidota</taxon>
        <taxon>Chitinophagia</taxon>
        <taxon>Chitinophagales</taxon>
        <taxon>Chitinophagaceae</taxon>
        <taxon>Chitinophaga</taxon>
    </lineage>
</organism>
<reference evidence="2 3" key="1">
    <citation type="submission" date="2020-04" db="EMBL/GenBank/DDBJ databases">
        <authorList>
            <person name="Yin C."/>
        </authorList>
    </citation>
    <scope>NUCLEOTIDE SEQUENCE [LARGE SCALE GENOMIC DNA]</scope>
    <source>
        <strain evidence="2 3">Ak56</strain>
    </source>
</reference>
<keyword evidence="1" id="KW-0812">Transmembrane</keyword>
<feature type="transmembrane region" description="Helical" evidence="1">
    <location>
        <begin position="238"/>
        <end position="255"/>
    </location>
</feature>
<sequence>MAKFWPSLLTEFIKIRHSFARWLILLGGFIMPTFVAFVVLTKWEHIAREAGNNPWSLFAEMSWKGMSFFYSVFFIVLLTCLYFNIEYKNNTWKHIFTLPIGKGQVYLNKVLSMTVFVVCYYMLFIPFWVAMGYLLGAVKPPLHFTSHAPDYALLFRNCCHSLISSLSIIGIHIWLSIRFKNMIIPIAVAVFGSIVMVALFQGAAMEIKYFPYAYHYLSIATPYFFHEYTWGPLPEHEWYSIGFFILFCSLGYWDFTRNFAGDH</sequence>
<evidence type="ECO:0000256" key="1">
    <source>
        <dbReference type="SAM" id="Phobius"/>
    </source>
</evidence>
<feature type="transmembrane region" description="Helical" evidence="1">
    <location>
        <begin position="106"/>
        <end position="131"/>
    </location>
</feature>
<dbReference type="CDD" id="cd21809">
    <property type="entry name" value="ABC-2_lan_permease-like"/>
    <property type="match status" value="1"/>
</dbReference>
<feature type="transmembrane region" description="Helical" evidence="1">
    <location>
        <begin position="182"/>
        <end position="204"/>
    </location>
</feature>
<dbReference type="Proteomes" id="UP000552864">
    <property type="component" value="Unassembled WGS sequence"/>
</dbReference>
<dbReference type="AlphaFoldDB" id="A0A847S6F1"/>
<dbReference type="EMBL" id="JABAHZ010000001">
    <property type="protein sequence ID" value="NLR77351.1"/>
    <property type="molecule type" value="Genomic_DNA"/>
</dbReference>
<protein>
    <submittedName>
        <fullName evidence="2">ABC transporter permease subunit</fullName>
    </submittedName>
</protein>
<accession>A0A847S6F1</accession>
<dbReference type="RefSeq" id="WP_168736757.1">
    <property type="nucleotide sequence ID" value="NZ_JABAHZ010000001.1"/>
</dbReference>
<feature type="transmembrane region" description="Helical" evidence="1">
    <location>
        <begin position="21"/>
        <end position="43"/>
    </location>
</feature>